<accession>A0A6G1IDJ2</accession>
<gene>
    <name evidence="2" type="ORF">K458DRAFT_397248</name>
</gene>
<evidence type="ECO:0000313" key="2">
    <source>
        <dbReference type="EMBL" id="KAF2676100.1"/>
    </source>
</evidence>
<dbReference type="AlphaFoldDB" id="A0A6G1IDJ2"/>
<evidence type="ECO:0000313" key="3">
    <source>
        <dbReference type="Proteomes" id="UP000799291"/>
    </source>
</evidence>
<feature type="region of interest" description="Disordered" evidence="1">
    <location>
        <begin position="41"/>
        <end position="64"/>
    </location>
</feature>
<protein>
    <submittedName>
        <fullName evidence="2">Uncharacterized protein</fullName>
    </submittedName>
</protein>
<reference evidence="2" key="1">
    <citation type="journal article" date="2020" name="Stud. Mycol.">
        <title>101 Dothideomycetes genomes: a test case for predicting lifestyles and emergence of pathogens.</title>
        <authorList>
            <person name="Haridas S."/>
            <person name="Albert R."/>
            <person name="Binder M."/>
            <person name="Bloem J."/>
            <person name="Labutti K."/>
            <person name="Salamov A."/>
            <person name="Andreopoulos B."/>
            <person name="Baker S."/>
            <person name="Barry K."/>
            <person name="Bills G."/>
            <person name="Bluhm B."/>
            <person name="Cannon C."/>
            <person name="Castanera R."/>
            <person name="Culley D."/>
            <person name="Daum C."/>
            <person name="Ezra D."/>
            <person name="Gonzalez J."/>
            <person name="Henrissat B."/>
            <person name="Kuo A."/>
            <person name="Liang C."/>
            <person name="Lipzen A."/>
            <person name="Lutzoni F."/>
            <person name="Magnuson J."/>
            <person name="Mondo S."/>
            <person name="Nolan M."/>
            <person name="Ohm R."/>
            <person name="Pangilinan J."/>
            <person name="Park H.-J."/>
            <person name="Ramirez L."/>
            <person name="Alfaro M."/>
            <person name="Sun H."/>
            <person name="Tritt A."/>
            <person name="Yoshinaga Y."/>
            <person name="Zwiers L.-H."/>
            <person name="Turgeon B."/>
            <person name="Goodwin S."/>
            <person name="Spatafora J."/>
            <person name="Crous P."/>
            <person name="Grigoriev I."/>
        </authorList>
    </citation>
    <scope>NUCLEOTIDE SEQUENCE</scope>
    <source>
        <strain evidence="2">CBS 122367</strain>
    </source>
</reference>
<sequence length="64" mass="7127">MAIQPPAMSNSRPTSPLEHHYMLDDLTQNCQRLSARLLPDGWDPEMPAVRIERQPSGMIGGIAQ</sequence>
<evidence type="ECO:0000256" key="1">
    <source>
        <dbReference type="SAM" id="MobiDB-lite"/>
    </source>
</evidence>
<keyword evidence="3" id="KW-1185">Reference proteome</keyword>
<dbReference type="Proteomes" id="UP000799291">
    <property type="component" value="Unassembled WGS sequence"/>
</dbReference>
<name>A0A6G1IDJ2_9PLEO</name>
<organism evidence="2 3">
    <name type="scientific">Lentithecium fluviatile CBS 122367</name>
    <dbReference type="NCBI Taxonomy" id="1168545"/>
    <lineage>
        <taxon>Eukaryota</taxon>
        <taxon>Fungi</taxon>
        <taxon>Dikarya</taxon>
        <taxon>Ascomycota</taxon>
        <taxon>Pezizomycotina</taxon>
        <taxon>Dothideomycetes</taxon>
        <taxon>Pleosporomycetidae</taxon>
        <taxon>Pleosporales</taxon>
        <taxon>Massarineae</taxon>
        <taxon>Lentitheciaceae</taxon>
        <taxon>Lentithecium</taxon>
    </lineage>
</organism>
<proteinExistence type="predicted"/>
<dbReference type="EMBL" id="MU005639">
    <property type="protein sequence ID" value="KAF2676100.1"/>
    <property type="molecule type" value="Genomic_DNA"/>
</dbReference>
<dbReference type="OrthoDB" id="10529114at2759"/>